<evidence type="ECO:0000313" key="5">
    <source>
        <dbReference type="EMBL" id="CCI54317.1"/>
    </source>
</evidence>
<protein>
    <submittedName>
        <fullName evidence="5">Cell surface lipoprotein MPB83</fullName>
    </submittedName>
</protein>
<dbReference type="InterPro" id="IPR000782">
    <property type="entry name" value="FAS1_domain"/>
</dbReference>
<comment type="caution">
    <text evidence="5">The sequence shown here is derived from an EMBL/GenBank/DDBJ whole genome shotgun (WGS) entry which is preliminary data.</text>
</comment>
<dbReference type="PANTHER" id="PTHR10900:SF77">
    <property type="entry name" value="FI19380P1"/>
    <property type="match status" value="1"/>
</dbReference>
<keyword evidence="6" id="KW-1185">Reference proteome</keyword>
<evidence type="ECO:0000313" key="6">
    <source>
        <dbReference type="Proteomes" id="UP000035720"/>
    </source>
</evidence>
<dbReference type="PROSITE" id="PS51257">
    <property type="entry name" value="PROKAR_LIPOPROTEIN"/>
    <property type="match status" value="1"/>
</dbReference>
<name>A0A077MG68_9MICO</name>
<sequence length="222" mass="21945">MKTMKTRTGLVALAIALPLSLAACGSSSDNTTSPGAGSTPTATSSDSMTSSTPSDTMTSSESMDAAASVFGEGCAAVPKDGAGSFNGMATAPVATAASANPLLSTLVTAVKTAGLVDTLNSAPEITVFAPVNDAFAKIPAADLKKVLADKPTLTKLLTNHVVAGKLSPEQLAGDHKTLAGTTITVMGSGENFTVGKAGAKVICGNVPTANATVYIIDGVLMP</sequence>
<feature type="region of interest" description="Disordered" evidence="2">
    <location>
        <begin position="26"/>
        <end position="63"/>
    </location>
</feature>
<dbReference type="STRING" id="1193518.BN13_670047"/>
<accession>A0A077MG68</accession>
<dbReference type="GO" id="GO:0005615">
    <property type="term" value="C:extracellular space"/>
    <property type="evidence" value="ECO:0007669"/>
    <property type="project" value="TreeGrafter"/>
</dbReference>
<dbReference type="SMART" id="SM00554">
    <property type="entry name" value="FAS1"/>
    <property type="match status" value="1"/>
</dbReference>
<dbReference type="AlphaFoldDB" id="A0A077MG68"/>
<feature type="chain" id="PRO_5038512526" evidence="3">
    <location>
        <begin position="24"/>
        <end position="222"/>
    </location>
</feature>
<feature type="signal peptide" evidence="3">
    <location>
        <begin position="1"/>
        <end position="23"/>
    </location>
</feature>
<dbReference type="InterPro" id="IPR036378">
    <property type="entry name" value="FAS1_dom_sf"/>
</dbReference>
<feature type="compositionally biased region" description="Low complexity" evidence="2">
    <location>
        <begin position="38"/>
        <end position="63"/>
    </location>
</feature>
<dbReference type="InterPro" id="IPR050904">
    <property type="entry name" value="Adhesion/Biosynth-related"/>
</dbReference>
<keyword evidence="5" id="KW-0449">Lipoprotein</keyword>
<dbReference type="Gene3D" id="2.30.180.10">
    <property type="entry name" value="FAS1 domain"/>
    <property type="match status" value="1"/>
</dbReference>
<evidence type="ECO:0000256" key="1">
    <source>
        <dbReference type="ARBA" id="ARBA00022729"/>
    </source>
</evidence>
<dbReference type="SUPFAM" id="SSF82153">
    <property type="entry name" value="FAS1 domain"/>
    <property type="match status" value="1"/>
</dbReference>
<dbReference type="OrthoDB" id="9800666at2"/>
<evidence type="ECO:0000256" key="2">
    <source>
        <dbReference type="SAM" id="MobiDB-lite"/>
    </source>
</evidence>
<organism evidence="5 6">
    <name type="scientific">Nostocoides jenkinsii Ben 74</name>
    <dbReference type="NCBI Taxonomy" id="1193518"/>
    <lineage>
        <taxon>Bacteria</taxon>
        <taxon>Bacillati</taxon>
        <taxon>Actinomycetota</taxon>
        <taxon>Actinomycetes</taxon>
        <taxon>Micrococcales</taxon>
        <taxon>Intrasporangiaceae</taxon>
        <taxon>Nostocoides</taxon>
    </lineage>
</organism>
<dbReference type="EMBL" id="CAJC01000180">
    <property type="protein sequence ID" value="CCI54317.1"/>
    <property type="molecule type" value="Genomic_DNA"/>
</dbReference>
<dbReference type="GO" id="GO:0007155">
    <property type="term" value="P:cell adhesion"/>
    <property type="evidence" value="ECO:0007669"/>
    <property type="project" value="TreeGrafter"/>
</dbReference>
<evidence type="ECO:0000259" key="4">
    <source>
        <dbReference type="PROSITE" id="PS50213"/>
    </source>
</evidence>
<dbReference type="PROSITE" id="PS50213">
    <property type="entry name" value="FAS1"/>
    <property type="match status" value="1"/>
</dbReference>
<dbReference type="PANTHER" id="PTHR10900">
    <property type="entry name" value="PERIOSTIN-RELATED"/>
    <property type="match status" value="1"/>
</dbReference>
<reference evidence="5 6" key="1">
    <citation type="journal article" date="2013" name="ISME J.">
        <title>A metabolic model for members of the genus Tetrasphaera involved in enhanced biological phosphorus removal.</title>
        <authorList>
            <person name="Kristiansen R."/>
            <person name="Nguyen H.T.T."/>
            <person name="Saunders A.M."/>
            <person name="Nielsen J.L."/>
            <person name="Wimmer R."/>
            <person name="Le V.Q."/>
            <person name="McIlroy S.J."/>
            <person name="Petrovski S."/>
            <person name="Seviour R.J."/>
            <person name="Calteau A."/>
            <person name="Nielsen K.L."/>
            <person name="Nielsen P.H."/>
        </authorList>
    </citation>
    <scope>NUCLEOTIDE SEQUENCE [LARGE SCALE GENOMIC DNA]</scope>
    <source>
        <strain evidence="5 6">Ben 74</strain>
    </source>
</reference>
<dbReference type="GO" id="GO:0030198">
    <property type="term" value="P:extracellular matrix organization"/>
    <property type="evidence" value="ECO:0007669"/>
    <property type="project" value="TreeGrafter"/>
</dbReference>
<dbReference type="RefSeq" id="WP_048546836.1">
    <property type="nucleotide sequence ID" value="NZ_HF571038.1"/>
</dbReference>
<dbReference type="GO" id="GO:0031012">
    <property type="term" value="C:extracellular matrix"/>
    <property type="evidence" value="ECO:0007669"/>
    <property type="project" value="TreeGrafter"/>
</dbReference>
<gene>
    <name evidence="5" type="primary">mpb</name>
    <name evidence="5" type="ORF">BN13_670047</name>
</gene>
<dbReference type="Proteomes" id="UP000035720">
    <property type="component" value="Unassembled WGS sequence"/>
</dbReference>
<feature type="compositionally biased region" description="Polar residues" evidence="2">
    <location>
        <begin position="26"/>
        <end position="36"/>
    </location>
</feature>
<proteinExistence type="predicted"/>
<keyword evidence="1 3" id="KW-0732">Signal</keyword>
<dbReference type="Pfam" id="PF02469">
    <property type="entry name" value="Fasciclin"/>
    <property type="match status" value="1"/>
</dbReference>
<dbReference type="GO" id="GO:0050839">
    <property type="term" value="F:cell adhesion molecule binding"/>
    <property type="evidence" value="ECO:0007669"/>
    <property type="project" value="TreeGrafter"/>
</dbReference>
<dbReference type="FunFam" id="2.30.180.10:FF:000019">
    <property type="entry name" value="Cell surface lipoprotein"/>
    <property type="match status" value="1"/>
</dbReference>
<evidence type="ECO:0000256" key="3">
    <source>
        <dbReference type="SAM" id="SignalP"/>
    </source>
</evidence>
<feature type="domain" description="FAS1" evidence="4">
    <location>
        <begin position="90"/>
        <end position="220"/>
    </location>
</feature>